<dbReference type="NCBIfam" id="NF038403">
    <property type="entry name" value="perm_prefix_1"/>
    <property type="match status" value="1"/>
</dbReference>
<protein>
    <submittedName>
        <fullName evidence="2">Uncharacterized protein</fullName>
    </submittedName>
</protein>
<feature type="transmembrane region" description="Helical" evidence="1">
    <location>
        <begin position="264"/>
        <end position="282"/>
    </location>
</feature>
<sequence length="354" mass="41711">MNTQKNENQIIVNEYLHQIEEKLPGWLKENPKERQSIINEIEEHIWDKAEDLAQEEVVSESHLYQAIQSMGTPDTIAKEYRKRGTPHIFISKEWWPYYKKVIGGIGICMIGILIISIIYIIRNSQPFWDVFTTGYNLWSAFLTILLSISIIFIALSWEGFLPSDLKEEGKKHRERYHREHHHGKKNKSRHYINWDEKLPLDTKHLLSSGIWEIIWAIIFIIQPFQELNLNFTPAFLSIIIFWGILDLCGALIKLAQVFAGMQRVIAQRIFFILTILISYFYIPLSRNMLADPEALQVFSSVFKWGWNASFIAKWILYFIIFGSILKIVAYVVKLFTYEMRLNKYIELKAKTTFN</sequence>
<dbReference type="Pfam" id="PF22564">
    <property type="entry name" value="HAAS"/>
    <property type="match status" value="1"/>
</dbReference>
<feature type="transmembrane region" description="Helical" evidence="1">
    <location>
        <begin position="231"/>
        <end position="252"/>
    </location>
</feature>
<dbReference type="InterPro" id="IPR047928">
    <property type="entry name" value="Perm_prefix_1"/>
</dbReference>
<name>A0ABY6HJU7_9ARCH</name>
<gene>
    <name evidence="2" type="ORF">NEF87_000087</name>
</gene>
<keyword evidence="3" id="KW-1185">Reference proteome</keyword>
<keyword evidence="1" id="KW-1133">Transmembrane helix</keyword>
<keyword evidence="1" id="KW-0472">Membrane</keyword>
<keyword evidence="1" id="KW-0812">Transmembrane</keyword>
<feature type="transmembrane region" description="Helical" evidence="1">
    <location>
        <begin position="205"/>
        <end position="225"/>
    </location>
</feature>
<feature type="transmembrane region" description="Helical" evidence="1">
    <location>
        <begin position="314"/>
        <end position="335"/>
    </location>
</feature>
<organism evidence="2 3">
    <name type="scientific">Candidatus Lokiarchaeum ossiferum</name>
    <dbReference type="NCBI Taxonomy" id="2951803"/>
    <lineage>
        <taxon>Archaea</taxon>
        <taxon>Promethearchaeati</taxon>
        <taxon>Promethearchaeota</taxon>
        <taxon>Promethearchaeia</taxon>
        <taxon>Promethearchaeales</taxon>
        <taxon>Promethearchaeaceae</taxon>
        <taxon>Candidatus Lokiarchaeum</taxon>
    </lineage>
</organism>
<evidence type="ECO:0000313" key="3">
    <source>
        <dbReference type="Proteomes" id="UP001208689"/>
    </source>
</evidence>
<evidence type="ECO:0000313" key="2">
    <source>
        <dbReference type="EMBL" id="UYP43802.1"/>
    </source>
</evidence>
<accession>A0ABY6HJU7</accession>
<feature type="transmembrane region" description="Helical" evidence="1">
    <location>
        <begin position="141"/>
        <end position="161"/>
    </location>
</feature>
<proteinExistence type="predicted"/>
<dbReference type="Proteomes" id="UP001208689">
    <property type="component" value="Chromosome"/>
</dbReference>
<dbReference type="EMBL" id="CP104013">
    <property type="protein sequence ID" value="UYP43802.1"/>
    <property type="molecule type" value="Genomic_DNA"/>
</dbReference>
<feature type="transmembrane region" description="Helical" evidence="1">
    <location>
        <begin position="101"/>
        <end position="121"/>
    </location>
</feature>
<evidence type="ECO:0000256" key="1">
    <source>
        <dbReference type="SAM" id="Phobius"/>
    </source>
</evidence>
<reference evidence="2" key="1">
    <citation type="submission" date="2022-09" db="EMBL/GenBank/DDBJ databases">
        <title>Actin cytoskeleton and complex cell architecture in an #Asgard archaeon.</title>
        <authorList>
            <person name="Ponce Toledo R.I."/>
            <person name="Schleper C."/>
            <person name="Rodrigues Oliveira T."/>
            <person name="Wollweber F."/>
            <person name="Xu J."/>
            <person name="Rittmann S."/>
            <person name="Klingl A."/>
            <person name="Pilhofer M."/>
        </authorList>
    </citation>
    <scope>NUCLEOTIDE SEQUENCE</scope>
    <source>
        <strain evidence="2">B-35</strain>
    </source>
</reference>